<dbReference type="RefSeq" id="WP_075074420.1">
    <property type="nucleotide sequence ID" value="NZ_DF967972.1"/>
</dbReference>
<organism evidence="2">
    <name type="scientific">Longilinea arvoryzae</name>
    <dbReference type="NCBI Taxonomy" id="360412"/>
    <lineage>
        <taxon>Bacteria</taxon>
        <taxon>Bacillati</taxon>
        <taxon>Chloroflexota</taxon>
        <taxon>Anaerolineae</taxon>
        <taxon>Anaerolineales</taxon>
        <taxon>Anaerolineaceae</taxon>
        <taxon>Longilinea</taxon>
    </lineage>
</organism>
<feature type="transmembrane region" description="Helical" evidence="1">
    <location>
        <begin position="62"/>
        <end position="86"/>
    </location>
</feature>
<feature type="transmembrane region" description="Helical" evidence="1">
    <location>
        <begin position="21"/>
        <end position="42"/>
    </location>
</feature>
<keyword evidence="1" id="KW-1133">Transmembrane helix</keyword>
<evidence type="ECO:0000313" key="3">
    <source>
        <dbReference type="Proteomes" id="UP000055060"/>
    </source>
</evidence>
<gene>
    <name evidence="2" type="ORF">LARV_03018</name>
</gene>
<reference evidence="2" key="1">
    <citation type="submission" date="2015-07" db="EMBL/GenBank/DDBJ databases">
        <title>Draft Genome Sequences of Anaerolinea thermolimosa IMO-1, Bellilinea caldifistulae GOMI-1, Leptolinea tardivitalis YMTK-2, Levilinea saccharolytica KIBI-1,Longilinea arvoryzae KOME-1, Previously Described as Members of the Anaerolineaceae (Chloroflexi).</title>
        <authorList>
            <person name="Sekiguchi Y."/>
            <person name="Ohashi A."/>
            <person name="Matsuura N."/>
            <person name="Tourlousse M.D."/>
        </authorList>
    </citation>
    <scope>NUCLEOTIDE SEQUENCE [LARGE SCALE GENOMIC DNA]</scope>
    <source>
        <strain evidence="2">KOME-1</strain>
    </source>
</reference>
<sequence>MEFKPVVNHSVRAQSQHRRQRFLQIWLPLGLAVTVVLGGAVWAAVAAGSPGASLTKYADISAIWLILPLCLVGGLSFLLLGLMIYLTGRAYHGLPDLDRKVQAVFSRIESGVRRAADQSVRPIYTVNSWSASWKAFFDRLFQRRNPQ</sequence>
<dbReference type="Proteomes" id="UP000055060">
    <property type="component" value="Unassembled WGS sequence"/>
</dbReference>
<proteinExistence type="predicted"/>
<name>A0A0S7BM04_9CHLR</name>
<dbReference type="STRING" id="360412.LARV_03018"/>
<dbReference type="AlphaFoldDB" id="A0A0S7BM04"/>
<evidence type="ECO:0000313" key="2">
    <source>
        <dbReference type="EMBL" id="GAP15234.1"/>
    </source>
</evidence>
<keyword evidence="1" id="KW-0812">Transmembrane</keyword>
<keyword evidence="3" id="KW-1185">Reference proteome</keyword>
<evidence type="ECO:0000256" key="1">
    <source>
        <dbReference type="SAM" id="Phobius"/>
    </source>
</evidence>
<protein>
    <submittedName>
        <fullName evidence="2">Uncharacterized protein</fullName>
    </submittedName>
</protein>
<dbReference type="EMBL" id="DF967972">
    <property type="protein sequence ID" value="GAP15234.1"/>
    <property type="molecule type" value="Genomic_DNA"/>
</dbReference>
<accession>A0A0S7BM04</accession>
<keyword evidence="1" id="KW-0472">Membrane</keyword>